<feature type="domain" description="CS" evidence="5">
    <location>
        <begin position="227"/>
        <end position="316"/>
    </location>
</feature>
<dbReference type="InterPro" id="IPR007051">
    <property type="entry name" value="CHORD_dom"/>
</dbReference>
<sequence>MSNEKLLRCYNRGCGKEFREGDDSEDCSHHPGAPVFHDALKGWSCCKKRVTDFTEFLNIMGCTRSKHSNVKPPEPEPTNKDEKPLEKDEVIEVRKPMKKKEDMLPRPSDDIPKTKLKMTVTDSLRKALEKQKQQDKQEDNEVADNETDEVKPGTVCKNSSCNQTYENESSNDEKCWFHPGAPIFHEGFKFWTCCQKRTSDFSEFLNQEGCTPGSHRWKLTDEEKSKMVVCRYDWYQMGNSVVLSIYAKLPDPEQSVIEANNTLLSVKLIFGGANSFKLNLNLNGVIEPSKSSVLLSPTKVEVKLRKAELGAWNSLELKTETKG</sequence>
<feature type="domain" description="CHORD" evidence="6">
    <location>
        <begin position="9"/>
        <end position="67"/>
    </location>
</feature>
<dbReference type="InterPro" id="IPR007052">
    <property type="entry name" value="CS_dom"/>
</dbReference>
<proteinExistence type="predicted"/>
<dbReference type="KEGG" id="aten:116291343"/>
<evidence type="ECO:0000313" key="7">
    <source>
        <dbReference type="Proteomes" id="UP000515163"/>
    </source>
</evidence>
<dbReference type="GO" id="GO:0046872">
    <property type="term" value="F:metal ion binding"/>
    <property type="evidence" value="ECO:0007669"/>
    <property type="project" value="UniProtKB-KW"/>
</dbReference>
<dbReference type="OrthoDB" id="10261079at2759"/>
<evidence type="ECO:0000256" key="4">
    <source>
        <dbReference type="SAM" id="MobiDB-lite"/>
    </source>
</evidence>
<dbReference type="Gene3D" id="4.10.1130.20">
    <property type="match status" value="2"/>
</dbReference>
<evidence type="ECO:0000256" key="1">
    <source>
        <dbReference type="ARBA" id="ARBA00022723"/>
    </source>
</evidence>
<accession>A0A6P8HHF9</accession>
<dbReference type="InParanoid" id="A0A6P8HHF9"/>
<dbReference type="Gene3D" id="2.60.40.790">
    <property type="match status" value="1"/>
</dbReference>
<organism evidence="7 8">
    <name type="scientific">Actinia tenebrosa</name>
    <name type="common">Australian red waratah sea anemone</name>
    <dbReference type="NCBI Taxonomy" id="6105"/>
    <lineage>
        <taxon>Eukaryota</taxon>
        <taxon>Metazoa</taxon>
        <taxon>Cnidaria</taxon>
        <taxon>Anthozoa</taxon>
        <taxon>Hexacorallia</taxon>
        <taxon>Actiniaria</taxon>
        <taxon>Actiniidae</taxon>
        <taxon>Actinia</taxon>
    </lineage>
</organism>
<evidence type="ECO:0000259" key="6">
    <source>
        <dbReference type="PROSITE" id="PS51401"/>
    </source>
</evidence>
<keyword evidence="3" id="KW-0862">Zinc</keyword>
<dbReference type="InterPro" id="IPR008978">
    <property type="entry name" value="HSP20-like_chaperone"/>
</dbReference>
<dbReference type="FunCoup" id="A0A6P8HHF9">
    <property type="interactions" value="816"/>
</dbReference>
<dbReference type="Proteomes" id="UP000515163">
    <property type="component" value="Unplaced"/>
</dbReference>
<dbReference type="Pfam" id="PF04969">
    <property type="entry name" value="CS"/>
    <property type="match status" value="1"/>
</dbReference>
<dbReference type="Pfam" id="PF04968">
    <property type="entry name" value="CHORD"/>
    <property type="match status" value="2"/>
</dbReference>
<dbReference type="RefSeq" id="XP_031554378.1">
    <property type="nucleotide sequence ID" value="XM_031698518.1"/>
</dbReference>
<dbReference type="PANTHER" id="PTHR46983:SF3">
    <property type="entry name" value="CHPADIPLOID STATE MAINTENANCE PROTEIN CHPA"/>
    <property type="match status" value="1"/>
</dbReference>
<dbReference type="AlphaFoldDB" id="A0A6P8HHF9"/>
<protein>
    <submittedName>
        <fullName evidence="8">Cysteine and histidine-rich domain-containing protein 1-like</fullName>
    </submittedName>
</protein>
<keyword evidence="1" id="KW-0479">Metal-binding</keyword>
<evidence type="ECO:0000256" key="3">
    <source>
        <dbReference type="ARBA" id="ARBA00022833"/>
    </source>
</evidence>
<evidence type="ECO:0000259" key="5">
    <source>
        <dbReference type="PROSITE" id="PS51203"/>
    </source>
</evidence>
<evidence type="ECO:0000313" key="8">
    <source>
        <dbReference type="RefSeq" id="XP_031554378.1"/>
    </source>
</evidence>
<dbReference type="SUPFAM" id="SSF49764">
    <property type="entry name" value="HSP20-like chaperones"/>
    <property type="match status" value="1"/>
</dbReference>
<feature type="region of interest" description="Disordered" evidence="4">
    <location>
        <begin position="64"/>
        <end position="115"/>
    </location>
</feature>
<feature type="region of interest" description="Disordered" evidence="4">
    <location>
        <begin position="128"/>
        <end position="153"/>
    </location>
</feature>
<dbReference type="GeneID" id="116291343"/>
<feature type="compositionally biased region" description="Basic and acidic residues" evidence="4">
    <location>
        <begin position="73"/>
        <end position="113"/>
    </location>
</feature>
<gene>
    <name evidence="8" type="primary">LOC116291343</name>
</gene>
<evidence type="ECO:0000256" key="2">
    <source>
        <dbReference type="ARBA" id="ARBA00022737"/>
    </source>
</evidence>
<feature type="compositionally biased region" description="Basic and acidic residues" evidence="4">
    <location>
        <begin position="128"/>
        <end position="139"/>
    </location>
</feature>
<dbReference type="PROSITE" id="PS51203">
    <property type="entry name" value="CS"/>
    <property type="match status" value="1"/>
</dbReference>
<dbReference type="InterPro" id="IPR039790">
    <property type="entry name" value="CHRD1"/>
</dbReference>
<keyword evidence="7" id="KW-1185">Reference proteome</keyword>
<feature type="domain" description="CHORD" evidence="6">
    <location>
        <begin position="156"/>
        <end position="215"/>
    </location>
</feature>
<name>A0A6P8HHF9_ACTTE</name>
<dbReference type="PROSITE" id="PS51401">
    <property type="entry name" value="CHORD"/>
    <property type="match status" value="2"/>
</dbReference>
<reference evidence="8" key="1">
    <citation type="submission" date="2025-08" db="UniProtKB">
        <authorList>
            <consortium name="RefSeq"/>
        </authorList>
    </citation>
    <scope>IDENTIFICATION</scope>
    <source>
        <tissue evidence="8">Tentacle</tissue>
    </source>
</reference>
<dbReference type="PANTHER" id="PTHR46983">
    <property type="entry name" value="CYSTEINE AND HISTIDINE-RICH DOMAIN-CONTAINING PROTEIN 1"/>
    <property type="match status" value="1"/>
</dbReference>
<keyword evidence="2" id="KW-0677">Repeat</keyword>